<dbReference type="AlphaFoldDB" id="A0A6A3AX00"/>
<proteinExistence type="predicted"/>
<evidence type="ECO:0000313" key="3">
    <source>
        <dbReference type="EMBL" id="KAE8708946.1"/>
    </source>
</evidence>
<gene>
    <name evidence="3" type="ORF">F3Y22_tig00110332pilonHSYRG00602</name>
</gene>
<feature type="domain" description="FHA" evidence="2">
    <location>
        <begin position="101"/>
        <end position="152"/>
    </location>
</feature>
<feature type="compositionally biased region" description="Polar residues" evidence="1">
    <location>
        <begin position="21"/>
        <end position="43"/>
    </location>
</feature>
<dbReference type="OrthoDB" id="444265at2759"/>
<dbReference type="Proteomes" id="UP000436088">
    <property type="component" value="Unassembled WGS sequence"/>
</dbReference>
<dbReference type="PROSITE" id="PS50006">
    <property type="entry name" value="FHA_DOMAIN"/>
    <property type="match status" value="1"/>
</dbReference>
<reference evidence="3" key="1">
    <citation type="submission" date="2019-09" db="EMBL/GenBank/DDBJ databases">
        <title>Draft genome information of white flower Hibiscus syriacus.</title>
        <authorList>
            <person name="Kim Y.-M."/>
        </authorList>
    </citation>
    <scope>NUCLEOTIDE SEQUENCE [LARGE SCALE GENOMIC DNA]</scope>
    <source>
        <strain evidence="3">YM2019G1</strain>
    </source>
</reference>
<dbReference type="SUPFAM" id="SSF49879">
    <property type="entry name" value="SMAD/FHA domain"/>
    <property type="match status" value="1"/>
</dbReference>
<feature type="compositionally biased region" description="Polar residues" evidence="1">
    <location>
        <begin position="383"/>
        <end position="394"/>
    </location>
</feature>
<feature type="region of interest" description="Disordered" evidence="1">
    <location>
        <begin position="353"/>
        <end position="407"/>
    </location>
</feature>
<evidence type="ECO:0000256" key="1">
    <source>
        <dbReference type="SAM" id="MobiDB-lite"/>
    </source>
</evidence>
<dbReference type="CDD" id="cd22674">
    <property type="entry name" value="FHA_PPP1R8"/>
    <property type="match status" value="1"/>
</dbReference>
<dbReference type="InterPro" id="IPR050923">
    <property type="entry name" value="Cell_Proc_Reg/RNA_Proc"/>
</dbReference>
<evidence type="ECO:0000313" key="4">
    <source>
        <dbReference type="Proteomes" id="UP000436088"/>
    </source>
</evidence>
<dbReference type="InterPro" id="IPR008984">
    <property type="entry name" value="SMAD_FHA_dom_sf"/>
</dbReference>
<dbReference type="Gene3D" id="2.60.200.20">
    <property type="match status" value="1"/>
</dbReference>
<sequence length="407" mass="44008">MYGRGGLEKFRKAQSLEPFSVSINSSPATTPVQVQQRSQNAAAQPQREDQNQVQPATQLGGGQSTWQPPDWAIEPRPGVYHLEVLKEGQVLDRIELDRRRHIFGRQHHVCDFVLDHQSVSRQHAAVVPHKNGSIYVIDLGSAHGTFVANERLKKDTPVELEVGQSLRFAASTRTYILRKNNAALFPCPSPPAEINLPPKPDPSDEEAVVAYNTLINRYGLTKPDLLPKSSVSSISLAGTEDNTESGRHAKRMRKLKVTFKDHAGGELVEVVGISDGADVETEPGPLGVKEGSLVGKYESLVQTTVIPKGKDQSSVIQKGVTDKLQEVLNKVKNAPKGGIYDDLYGESLSDKVGSSWAYSSDSLTGRQGSSSPTKDAITGKGTDVSSGKSGSNTASKDDDSEDDLFGD</sequence>
<comment type="caution">
    <text evidence="3">The sequence shown here is derived from an EMBL/GenBank/DDBJ whole genome shotgun (WGS) entry which is preliminary data.</text>
</comment>
<feature type="region of interest" description="Disordered" evidence="1">
    <location>
        <begin position="18"/>
        <end position="69"/>
    </location>
</feature>
<evidence type="ECO:0000259" key="2">
    <source>
        <dbReference type="PROSITE" id="PS50006"/>
    </source>
</evidence>
<dbReference type="PANTHER" id="PTHR23308">
    <property type="entry name" value="NUCLEAR INHIBITOR OF PROTEIN PHOSPHATASE-1"/>
    <property type="match status" value="1"/>
</dbReference>
<protein>
    <recommendedName>
        <fullName evidence="2">FHA domain-containing protein</fullName>
    </recommendedName>
</protein>
<dbReference type="InterPro" id="IPR000253">
    <property type="entry name" value="FHA_dom"/>
</dbReference>
<dbReference type="EMBL" id="VEPZ02000937">
    <property type="protein sequence ID" value="KAE8708946.1"/>
    <property type="molecule type" value="Genomic_DNA"/>
</dbReference>
<dbReference type="Pfam" id="PF00498">
    <property type="entry name" value="FHA"/>
    <property type="match status" value="1"/>
</dbReference>
<dbReference type="FunFam" id="2.60.200.20:FF:000019">
    <property type="entry name" value="Nuclear inhibitor of protein phosphatase"/>
    <property type="match status" value="1"/>
</dbReference>
<keyword evidence="4" id="KW-1185">Reference proteome</keyword>
<feature type="compositionally biased region" description="Acidic residues" evidence="1">
    <location>
        <begin position="398"/>
        <end position="407"/>
    </location>
</feature>
<dbReference type="SMART" id="SM00240">
    <property type="entry name" value="FHA"/>
    <property type="match status" value="1"/>
</dbReference>
<name>A0A6A3AX00_HIBSY</name>
<accession>A0A6A3AX00</accession>
<organism evidence="3 4">
    <name type="scientific">Hibiscus syriacus</name>
    <name type="common">Rose of Sharon</name>
    <dbReference type="NCBI Taxonomy" id="106335"/>
    <lineage>
        <taxon>Eukaryota</taxon>
        <taxon>Viridiplantae</taxon>
        <taxon>Streptophyta</taxon>
        <taxon>Embryophyta</taxon>
        <taxon>Tracheophyta</taxon>
        <taxon>Spermatophyta</taxon>
        <taxon>Magnoliopsida</taxon>
        <taxon>eudicotyledons</taxon>
        <taxon>Gunneridae</taxon>
        <taxon>Pentapetalae</taxon>
        <taxon>rosids</taxon>
        <taxon>malvids</taxon>
        <taxon>Malvales</taxon>
        <taxon>Malvaceae</taxon>
        <taxon>Malvoideae</taxon>
        <taxon>Hibiscus</taxon>
    </lineage>
</organism>
<feature type="compositionally biased region" description="Polar residues" evidence="1">
    <location>
        <begin position="356"/>
        <end position="373"/>
    </location>
</feature>